<dbReference type="GO" id="GO:0005634">
    <property type="term" value="C:nucleus"/>
    <property type="evidence" value="ECO:0000318"/>
    <property type="project" value="GO_Central"/>
</dbReference>
<feature type="transmembrane region" description="Helical" evidence="2">
    <location>
        <begin position="757"/>
        <end position="777"/>
    </location>
</feature>
<dbReference type="eggNOG" id="ENOG502QR5Q">
    <property type="taxonomic scope" value="Eukaryota"/>
</dbReference>
<dbReference type="Proteomes" id="UP000000591">
    <property type="component" value="Chromosome IV"/>
</dbReference>
<dbReference type="GO" id="GO:0005975">
    <property type="term" value="P:carbohydrate metabolic process"/>
    <property type="evidence" value="ECO:0007669"/>
    <property type="project" value="InterPro"/>
</dbReference>
<protein>
    <submittedName>
        <fullName evidence="6">ADR339Cp</fullName>
    </submittedName>
</protein>
<reference evidence="7" key="2">
    <citation type="journal article" date="2013" name="G3 (Bethesda)">
        <title>Genomes of Ashbya fungi isolated from insects reveal four mating-type loci, numerous translocations, lack of transposons, and distinct gene duplications.</title>
        <authorList>
            <person name="Dietrich F.S."/>
            <person name="Voegeli S."/>
            <person name="Kuo S."/>
            <person name="Philippsen P."/>
        </authorList>
    </citation>
    <scope>GENOME REANNOTATION</scope>
    <source>
        <strain evidence="7">ATCC 10895 / CBS 109.51 / FGSC 9923 / NRRL Y-1056</strain>
    </source>
</reference>
<organism evidence="6 7">
    <name type="scientific">Eremothecium gossypii (strain ATCC 10895 / CBS 109.51 / FGSC 9923 / NRRL Y-1056)</name>
    <name type="common">Yeast</name>
    <name type="synonym">Ashbya gossypii</name>
    <dbReference type="NCBI Taxonomy" id="284811"/>
    <lineage>
        <taxon>Eukaryota</taxon>
        <taxon>Fungi</taxon>
        <taxon>Dikarya</taxon>
        <taxon>Ascomycota</taxon>
        <taxon>Saccharomycotina</taxon>
        <taxon>Saccharomycetes</taxon>
        <taxon>Saccharomycetales</taxon>
        <taxon>Saccharomycetaceae</taxon>
        <taxon>Eremothecium</taxon>
    </lineage>
</organism>
<dbReference type="Gene3D" id="1.20.1050.60">
    <property type="entry name" value="alpha-1,2-mannosidase"/>
    <property type="match status" value="1"/>
</dbReference>
<dbReference type="HOGENOM" id="CLU_003690_4_2_1"/>
<dbReference type="InterPro" id="IPR008928">
    <property type="entry name" value="6-hairpin_glycosidase_sf"/>
</dbReference>
<dbReference type="Gene3D" id="1.20.1610.10">
    <property type="entry name" value="alpha-1,2-mannosidases domains"/>
    <property type="match status" value="1"/>
</dbReference>
<reference evidence="6 7" key="1">
    <citation type="journal article" date="2004" name="Science">
        <title>The Ashbya gossypii genome as a tool for mapping the ancient Saccharomyces cerevisiae genome.</title>
        <authorList>
            <person name="Dietrich F.S."/>
            <person name="Voegeli S."/>
            <person name="Brachat S."/>
            <person name="Lerch A."/>
            <person name="Gates K."/>
            <person name="Steiner S."/>
            <person name="Mohr C."/>
            <person name="Pohlmann R."/>
            <person name="Luedi P."/>
            <person name="Choi S."/>
            <person name="Wing R.A."/>
            <person name="Flavier A."/>
            <person name="Gaffney T.D."/>
            <person name="Philippsen P."/>
        </authorList>
    </citation>
    <scope>NUCLEOTIDE SEQUENCE [LARGE SCALE GENOMIC DNA]</scope>
    <source>
        <strain evidence="7">ATCC 10895 / CBS 109.51 / FGSC 9923 / NRRL Y-1056</strain>
    </source>
</reference>
<feature type="region of interest" description="Disordered" evidence="1">
    <location>
        <begin position="56"/>
        <end position="84"/>
    </location>
</feature>
<feature type="domain" description="Glycosyl hydrolase family 92 N-terminal" evidence="5">
    <location>
        <begin position="113"/>
        <end position="358"/>
    </location>
</feature>
<feature type="compositionally biased region" description="Basic and acidic residues" evidence="1">
    <location>
        <begin position="56"/>
        <end position="70"/>
    </location>
</feature>
<dbReference type="GO" id="GO:0006516">
    <property type="term" value="P:glycoprotein catabolic process"/>
    <property type="evidence" value="ECO:0000318"/>
    <property type="project" value="GO_Central"/>
</dbReference>
<accession>Q759D8</accession>
<dbReference type="Gene3D" id="3.30.2080.10">
    <property type="entry name" value="GH92 mannosidase domain"/>
    <property type="match status" value="1"/>
</dbReference>
<dbReference type="RefSeq" id="NP_984435.3">
    <property type="nucleotide sequence ID" value="NM_209788.3"/>
</dbReference>
<dbReference type="Gene3D" id="2.70.98.10">
    <property type="match status" value="1"/>
</dbReference>
<keyword evidence="2" id="KW-0472">Membrane</keyword>
<evidence type="ECO:0000256" key="3">
    <source>
        <dbReference type="SAM" id="SignalP"/>
    </source>
</evidence>
<dbReference type="InterPro" id="IPR050883">
    <property type="entry name" value="PNGase"/>
</dbReference>
<dbReference type="Pfam" id="PF07971">
    <property type="entry name" value="Glyco_hydro_92"/>
    <property type="match status" value="1"/>
</dbReference>
<evidence type="ECO:0000313" key="6">
    <source>
        <dbReference type="EMBL" id="AAS52259.3"/>
    </source>
</evidence>
<evidence type="ECO:0000256" key="2">
    <source>
        <dbReference type="SAM" id="Phobius"/>
    </source>
</evidence>
<dbReference type="InterPro" id="IPR041371">
    <property type="entry name" value="GH92_N"/>
</dbReference>
<evidence type="ECO:0000256" key="1">
    <source>
        <dbReference type="SAM" id="MobiDB-lite"/>
    </source>
</evidence>
<sequence length="877" mass="98819">MRFVFSLLCILELLVYVHGAITPSSWIDDLGLSRSIDIGRLYGKARNYLSPKKERLKDDTPLKSGRDGGGKPETVISPPSHTKGSTLFAERYTVHHKELKAQYRKDYPFAAIVDTFFGTEAGGHMFPGTALPFSMCKMGVDVIDTARTDAYAGYLTNGEVVGISLLHASGTGGSPTYGVVSQLPMMAPSVGAIDISRQIGFQRSTTDSGHVGYYKVRLNNSVTVEFSSGERSGLYKYRFPSASGMRPTVMVNVTHHLHSFGRPWWTQNFEKGYIQVNKDMRSYSGKVVIAGGWSDPGAWTVYFYGIFDHAATGIRAFQGTKSVNGLKINLVNDQNKNFGVLFEFAEDVRVLKSHVGISFNKDDGVEVAKWNIVRDIPPEHKFDLSWSVENALKRWDEEVFSKTILFPANEDPVSLELLHNALYGVHLMPTEKSGPDAPWETEEPYYDDFFTIWDTFRCLNPLFNFFNQERGAEIVRSLIEIWRHENYMPDGRSGDRSGRTQGGSNADIVLADAYVKRIGGQINWEDGFKAMKANAENIPPLIIDPMAPDSTNKYGRGALSDWLSHGYVTNRYSRSLTRTMEYAYNDFALYQVAKGLNKTEDAKRYLARSTNWQNIWNPRAHIARYNYSGFIQPKDERGNFVANKYSPLSCSGCYWSDDAYEGRPVEYGWAVPHDMKTLRGLIGNDSVFVQRLDDMFGLYGDSLADLSNEPSFLTPYLYNYANRHDRTVETIHYLLQNNFKPGPKGLPGNSDAGAMQAWLFFALIGFYPVAGTDLYLLSAPKFSYLKFTRLPNLGEVEIIAHDLFPNGKRTSDARNIYVKSVVINGFELNRNWVYHEELFSEHGSKLEFYMTDKPVAWDKNGPYPPSYGHLADANIAL</sequence>
<dbReference type="GO" id="GO:0030246">
    <property type="term" value="F:carbohydrate binding"/>
    <property type="evidence" value="ECO:0007669"/>
    <property type="project" value="InterPro"/>
</dbReference>
<dbReference type="InterPro" id="IPR014718">
    <property type="entry name" value="GH-type_carb-bd"/>
</dbReference>
<dbReference type="OMA" id="YTSLYFM"/>
<keyword evidence="2" id="KW-1133">Transmembrane helix</keyword>
<dbReference type="InterPro" id="IPR012939">
    <property type="entry name" value="Glyco_hydro_92"/>
</dbReference>
<dbReference type="EMBL" id="AE016817">
    <property type="protein sequence ID" value="AAS52259.3"/>
    <property type="molecule type" value="Genomic_DNA"/>
</dbReference>
<dbReference type="PANTHER" id="PTHR12143:SF38">
    <property type="entry name" value="ALPHA-1,2-MANNOSIDASE FAMILY PROTEIN (AFU_ORTHOLOGUE AFUA_5G10520)"/>
    <property type="match status" value="1"/>
</dbReference>
<keyword evidence="7" id="KW-1185">Reference proteome</keyword>
<feature type="chain" id="PRO_5004286679" evidence="3">
    <location>
        <begin position="20"/>
        <end position="877"/>
    </location>
</feature>
<feature type="signal peptide" evidence="3">
    <location>
        <begin position="1"/>
        <end position="19"/>
    </location>
</feature>
<evidence type="ECO:0000259" key="5">
    <source>
        <dbReference type="Pfam" id="PF17678"/>
    </source>
</evidence>
<dbReference type="AlphaFoldDB" id="Q759D8"/>
<dbReference type="PANTHER" id="PTHR12143">
    <property type="entry name" value="PEPTIDE N-GLYCANASE PNGASE -RELATED"/>
    <property type="match status" value="1"/>
</dbReference>
<name>Q759D8_EREGS</name>
<proteinExistence type="predicted"/>
<dbReference type="GO" id="GO:0005829">
    <property type="term" value="C:cytosol"/>
    <property type="evidence" value="ECO:0000318"/>
    <property type="project" value="GO_Central"/>
</dbReference>
<dbReference type="KEGG" id="ago:AGOS_ADR339C"/>
<dbReference type="FunFam" id="1.20.1050.60:FF:000002">
    <property type="entry name" value="Glycosyl hydrolase family 92"/>
    <property type="match status" value="1"/>
</dbReference>
<dbReference type="GeneID" id="4620601"/>
<dbReference type="OrthoDB" id="449263at2759"/>
<dbReference type="GO" id="GO:0000224">
    <property type="term" value="F:peptide-N4-(N-acetyl-beta-glucosaminyl)asparagine amidase activity"/>
    <property type="evidence" value="ECO:0000318"/>
    <property type="project" value="GO_Central"/>
</dbReference>
<dbReference type="FunFam" id="1.20.1610.10:FF:000003">
    <property type="entry name" value="Glycoside hydrolase family 92 protein"/>
    <property type="match status" value="1"/>
</dbReference>
<evidence type="ECO:0000313" key="7">
    <source>
        <dbReference type="Proteomes" id="UP000000591"/>
    </source>
</evidence>
<feature type="domain" description="Glycosyl hydrolase family 92" evidence="4">
    <location>
        <begin position="368"/>
        <end position="851"/>
    </location>
</feature>
<dbReference type="Pfam" id="PF17678">
    <property type="entry name" value="Glyco_hydro_92N"/>
    <property type="match status" value="1"/>
</dbReference>
<keyword evidence="3" id="KW-0732">Signal</keyword>
<evidence type="ECO:0000259" key="4">
    <source>
        <dbReference type="Pfam" id="PF07971"/>
    </source>
</evidence>
<dbReference type="InParanoid" id="Q759D8"/>
<keyword evidence="2" id="KW-0812">Transmembrane</keyword>
<dbReference type="CAZy" id="GH92">
    <property type="family name" value="Glycoside Hydrolase Family 92"/>
</dbReference>
<gene>
    <name evidence="6" type="ORF">AGOS_ADR339C</name>
</gene>
<dbReference type="SUPFAM" id="SSF48208">
    <property type="entry name" value="Six-hairpin glycosidases"/>
    <property type="match status" value="1"/>
</dbReference>